<dbReference type="EMBL" id="CM042024">
    <property type="protein sequence ID" value="KAI3811277.1"/>
    <property type="molecule type" value="Genomic_DNA"/>
</dbReference>
<evidence type="ECO:0000313" key="2">
    <source>
        <dbReference type="Proteomes" id="UP001056120"/>
    </source>
</evidence>
<gene>
    <name evidence="1" type="ORF">L1987_20998</name>
</gene>
<dbReference type="Proteomes" id="UP001056120">
    <property type="component" value="Linkage Group LG07"/>
</dbReference>
<comment type="caution">
    <text evidence="1">The sequence shown here is derived from an EMBL/GenBank/DDBJ whole genome shotgun (WGS) entry which is preliminary data.</text>
</comment>
<keyword evidence="2" id="KW-1185">Reference proteome</keyword>
<proteinExistence type="predicted"/>
<name>A0ACB9ITW6_9ASTR</name>
<reference evidence="1 2" key="2">
    <citation type="journal article" date="2022" name="Mol. Ecol. Resour.">
        <title>The genomes of chicory, endive, great burdock and yacon provide insights into Asteraceae paleo-polyploidization history and plant inulin production.</title>
        <authorList>
            <person name="Fan W."/>
            <person name="Wang S."/>
            <person name="Wang H."/>
            <person name="Wang A."/>
            <person name="Jiang F."/>
            <person name="Liu H."/>
            <person name="Zhao H."/>
            <person name="Xu D."/>
            <person name="Zhang Y."/>
        </authorList>
    </citation>
    <scope>NUCLEOTIDE SEQUENCE [LARGE SCALE GENOMIC DNA]</scope>
    <source>
        <strain evidence="2">cv. Yunnan</strain>
        <tissue evidence="1">Leaves</tissue>
    </source>
</reference>
<reference evidence="2" key="1">
    <citation type="journal article" date="2022" name="Mol. Ecol. Resour.">
        <title>The genomes of chicory, endive, great burdock and yacon provide insights into Asteraceae palaeo-polyploidization history and plant inulin production.</title>
        <authorList>
            <person name="Fan W."/>
            <person name="Wang S."/>
            <person name="Wang H."/>
            <person name="Wang A."/>
            <person name="Jiang F."/>
            <person name="Liu H."/>
            <person name="Zhao H."/>
            <person name="Xu D."/>
            <person name="Zhang Y."/>
        </authorList>
    </citation>
    <scope>NUCLEOTIDE SEQUENCE [LARGE SCALE GENOMIC DNA]</scope>
    <source>
        <strain evidence="2">cv. Yunnan</strain>
    </source>
</reference>
<sequence>MSTLTMMAVSLTDEFESRHGSGGGSVTSNEGVNLDAVVMASGGVGTSTEGARFGIRSTLSVGFGVGVVAVVGLVAGAGATFGTGGVVAETVGGGVGDGLKALIIWSNESIMAYRVAWMSGRFRATIDHGGSDTK</sequence>
<accession>A0ACB9ITW6</accession>
<organism evidence="1 2">
    <name type="scientific">Smallanthus sonchifolius</name>
    <dbReference type="NCBI Taxonomy" id="185202"/>
    <lineage>
        <taxon>Eukaryota</taxon>
        <taxon>Viridiplantae</taxon>
        <taxon>Streptophyta</taxon>
        <taxon>Embryophyta</taxon>
        <taxon>Tracheophyta</taxon>
        <taxon>Spermatophyta</taxon>
        <taxon>Magnoliopsida</taxon>
        <taxon>eudicotyledons</taxon>
        <taxon>Gunneridae</taxon>
        <taxon>Pentapetalae</taxon>
        <taxon>asterids</taxon>
        <taxon>campanulids</taxon>
        <taxon>Asterales</taxon>
        <taxon>Asteraceae</taxon>
        <taxon>Asteroideae</taxon>
        <taxon>Heliantheae alliance</taxon>
        <taxon>Millerieae</taxon>
        <taxon>Smallanthus</taxon>
    </lineage>
</organism>
<protein>
    <submittedName>
        <fullName evidence="1">Uncharacterized protein</fullName>
    </submittedName>
</protein>
<evidence type="ECO:0000313" key="1">
    <source>
        <dbReference type="EMBL" id="KAI3811277.1"/>
    </source>
</evidence>